<feature type="transmembrane region" description="Helical" evidence="1">
    <location>
        <begin position="104"/>
        <end position="123"/>
    </location>
</feature>
<organism evidence="2 3">
    <name type="scientific">Actinoalloteichus hymeniacidonis</name>
    <dbReference type="NCBI Taxonomy" id="340345"/>
    <lineage>
        <taxon>Bacteria</taxon>
        <taxon>Bacillati</taxon>
        <taxon>Actinomycetota</taxon>
        <taxon>Actinomycetes</taxon>
        <taxon>Pseudonocardiales</taxon>
        <taxon>Pseudonocardiaceae</taxon>
        <taxon>Actinoalloteichus</taxon>
    </lineage>
</organism>
<dbReference type="EMBL" id="CP014859">
    <property type="protein sequence ID" value="AOS62270.1"/>
    <property type="molecule type" value="Genomic_DNA"/>
</dbReference>
<keyword evidence="1" id="KW-0812">Transmembrane</keyword>
<reference evidence="3" key="1">
    <citation type="submission" date="2016-03" db="EMBL/GenBank/DDBJ databases">
        <title>Complete genome sequence of the type strain Actinoalloteichus hymeniacidonis DSM 45092.</title>
        <authorList>
            <person name="Schaffert L."/>
            <person name="Albersmeier A."/>
            <person name="Winkler A."/>
            <person name="Kalinowski J."/>
            <person name="Zotchev S."/>
            <person name="Ruckert C."/>
        </authorList>
    </citation>
    <scope>NUCLEOTIDE SEQUENCE [LARGE SCALE GENOMIC DNA]</scope>
    <source>
        <strain evidence="3">HPA177(T) (DSM 45092(T))</strain>
    </source>
</reference>
<evidence type="ECO:0000313" key="3">
    <source>
        <dbReference type="Proteomes" id="UP000095210"/>
    </source>
</evidence>
<accession>A0AAC9HPP0</accession>
<name>A0AAC9HPP0_9PSEU</name>
<feature type="transmembrane region" description="Helical" evidence="1">
    <location>
        <begin position="25"/>
        <end position="49"/>
    </location>
</feature>
<proteinExistence type="predicted"/>
<dbReference type="KEGG" id="ahm:TL08_07260"/>
<dbReference type="AlphaFoldDB" id="A0AAC9HPP0"/>
<gene>
    <name evidence="2" type="ORF">TL08_07260</name>
</gene>
<feature type="transmembrane region" description="Helical" evidence="1">
    <location>
        <begin position="80"/>
        <end position="98"/>
    </location>
</feature>
<keyword evidence="3" id="KW-1185">Reference proteome</keyword>
<feature type="transmembrane region" description="Helical" evidence="1">
    <location>
        <begin position="55"/>
        <end position="73"/>
    </location>
</feature>
<evidence type="ECO:0000313" key="2">
    <source>
        <dbReference type="EMBL" id="AOS62270.1"/>
    </source>
</evidence>
<protein>
    <submittedName>
        <fullName evidence="2">Uncharacterized protein</fullName>
    </submittedName>
</protein>
<evidence type="ECO:0000256" key="1">
    <source>
        <dbReference type="SAM" id="Phobius"/>
    </source>
</evidence>
<dbReference type="Proteomes" id="UP000095210">
    <property type="component" value="Chromosome"/>
</dbReference>
<keyword evidence="1" id="KW-0472">Membrane</keyword>
<keyword evidence="1" id="KW-1133">Transmembrane helix</keyword>
<sequence>MTVGPTEHSGRVLCRVADLVTVRSWLLLPPLFLATVAGVAGAICGIVGAEVSLSGPILFGSASAIAMVTSVDVNWHGIRALRWAGWGYIALLLVPALLIDSIELPVPVALALGLVGISCWGAFRVGCR</sequence>